<evidence type="ECO:0000313" key="1">
    <source>
        <dbReference type="EMBL" id="SVB62463.1"/>
    </source>
</evidence>
<dbReference type="EMBL" id="UINC01050008">
    <property type="protein sequence ID" value="SVB62463.1"/>
    <property type="molecule type" value="Genomic_DNA"/>
</dbReference>
<protein>
    <submittedName>
        <fullName evidence="1">Uncharacterized protein</fullName>
    </submittedName>
</protein>
<reference evidence="1" key="1">
    <citation type="submission" date="2018-05" db="EMBL/GenBank/DDBJ databases">
        <authorList>
            <person name="Lanie J.A."/>
            <person name="Ng W.-L."/>
            <person name="Kazmierczak K.M."/>
            <person name="Andrzejewski T.M."/>
            <person name="Davidsen T.M."/>
            <person name="Wayne K.J."/>
            <person name="Tettelin H."/>
            <person name="Glass J.I."/>
            <person name="Rusch D."/>
            <person name="Podicherti R."/>
            <person name="Tsui H.-C.T."/>
            <person name="Winkler M.E."/>
        </authorList>
    </citation>
    <scope>NUCLEOTIDE SEQUENCE</scope>
</reference>
<accession>A0A382FJT5</accession>
<dbReference type="AlphaFoldDB" id="A0A382FJT5"/>
<name>A0A382FJT5_9ZZZZ</name>
<proteinExistence type="predicted"/>
<sequence>MNINNYINDGFSKVCDVIIHPNNEDQWYYENVDESCVGPEHKSWLYFIVKDDNIIKCGETGNPLLLLSNPNKRIRGLELKSGSKSRLGRYMVGDQTDECIRQELCEDVKQGKITIWAKKCKVTSSKVVVMGEESIVERSIHKDLEMVYLNHFITEYGQLPLLNKSIK</sequence>
<gene>
    <name evidence="1" type="ORF">METZ01_LOCUS215317</name>
</gene>
<organism evidence="1">
    <name type="scientific">marine metagenome</name>
    <dbReference type="NCBI Taxonomy" id="408172"/>
    <lineage>
        <taxon>unclassified sequences</taxon>
        <taxon>metagenomes</taxon>
        <taxon>ecological metagenomes</taxon>
    </lineage>
</organism>
<dbReference type="Gene3D" id="3.40.1440.50">
    <property type="match status" value="1"/>
</dbReference>